<gene>
    <name evidence="1" type="ORF">DmAi_29500</name>
</gene>
<dbReference type="EMBL" id="BLJP01000030">
    <property type="protein sequence ID" value="GFE94891.1"/>
    <property type="molecule type" value="Genomic_DNA"/>
</dbReference>
<organism evidence="1 2">
    <name type="scientific">Acetobacter persici</name>
    <dbReference type="NCBI Taxonomy" id="1076596"/>
    <lineage>
        <taxon>Bacteria</taxon>
        <taxon>Pseudomonadati</taxon>
        <taxon>Pseudomonadota</taxon>
        <taxon>Alphaproteobacteria</taxon>
        <taxon>Acetobacterales</taxon>
        <taxon>Acetobacteraceae</taxon>
        <taxon>Acetobacter</taxon>
    </lineage>
</organism>
<evidence type="ECO:0000313" key="1">
    <source>
        <dbReference type="EMBL" id="GFE94891.1"/>
    </source>
</evidence>
<sequence length="90" mass="10260">MKKENITEEQRKILIHTLTGSYGKRVTRNWYATNTDNADLIELCELGFMRRSDHSPWDLYGVKACYFHVTSKGADAVGLKIPNTLEGGRK</sequence>
<dbReference type="RefSeq" id="WP_143217664.1">
    <property type="nucleotide sequence ID" value="NZ_BLJP01000030.1"/>
</dbReference>
<keyword evidence="2" id="KW-1185">Reference proteome</keyword>
<dbReference type="AlphaFoldDB" id="A0A6V8IBA8"/>
<comment type="caution">
    <text evidence="1">The sequence shown here is derived from an EMBL/GenBank/DDBJ whole genome shotgun (WGS) entry which is preliminary data.</text>
</comment>
<accession>A0A6V8IBA8</accession>
<dbReference type="Proteomes" id="UP000548726">
    <property type="component" value="Unassembled WGS sequence"/>
</dbReference>
<proteinExistence type="predicted"/>
<protein>
    <submittedName>
        <fullName evidence="1">Uncharacterized protein</fullName>
    </submittedName>
</protein>
<reference evidence="1 2" key="1">
    <citation type="journal article" date="2020" name="Cell Rep.">
        <title>Local necrotic cells trigger systemic immune activation via gut microbiome dysbiosis in Drosophila.</title>
        <authorList>
            <person name="Kosakamoto H."/>
            <person name="Yamauchi T."/>
            <person name="Akuzawa-Tokita Y."/>
            <person name="Nishimura K."/>
            <person name="Soga T."/>
            <person name="Murakami T."/>
            <person name="Mori H."/>
            <person name="Yamamoto K."/>
            <person name="Miyazaki R."/>
            <person name="Koto A."/>
            <person name="Miura M."/>
            <person name="Obata F."/>
        </authorList>
    </citation>
    <scope>NUCLEOTIDE SEQUENCE [LARGE SCALE GENOMIC DNA]</scope>
    <source>
        <strain evidence="1 2">Ai</strain>
    </source>
</reference>
<name>A0A6V8IBA8_9PROT</name>
<evidence type="ECO:0000313" key="2">
    <source>
        <dbReference type="Proteomes" id="UP000548726"/>
    </source>
</evidence>